<feature type="transmembrane region" description="Helical" evidence="2">
    <location>
        <begin position="374"/>
        <end position="399"/>
    </location>
</feature>
<gene>
    <name evidence="4" type="ORF">HOLleu_24672</name>
</gene>
<feature type="compositionally biased region" description="Low complexity" evidence="1">
    <location>
        <begin position="248"/>
        <end position="268"/>
    </location>
</feature>
<keyword evidence="3" id="KW-0732">Signal</keyword>
<feature type="chain" id="PRO_5040323508" evidence="3">
    <location>
        <begin position="22"/>
        <end position="449"/>
    </location>
</feature>
<proteinExistence type="predicted"/>
<reference evidence="4" key="1">
    <citation type="submission" date="2021-10" db="EMBL/GenBank/DDBJ databases">
        <title>Tropical sea cucumber genome reveals ecological adaptation and Cuvierian tubules defense mechanism.</title>
        <authorList>
            <person name="Chen T."/>
        </authorList>
    </citation>
    <scope>NUCLEOTIDE SEQUENCE</scope>
    <source>
        <strain evidence="4">Nanhai2018</strain>
        <tissue evidence="4">Muscle</tissue>
    </source>
</reference>
<evidence type="ECO:0000313" key="5">
    <source>
        <dbReference type="Proteomes" id="UP001152320"/>
    </source>
</evidence>
<dbReference type="InterPro" id="IPR036179">
    <property type="entry name" value="Ig-like_dom_sf"/>
</dbReference>
<sequence length="449" mass="49391">MSRWLSFFLLISCYYMTCIKAERPCQGFRGAASDVGGVIGENISMSCSVSTNCDKGYWKYDDIVNPMWLLHSSDTYVINFDSSQGLNTLHIYIINGCVAGFYTCLCDDRYGNRTTHACFNLSVRTVQCPIRVKINNNNRVSNRCIVTSKMEMIDVNLNANITIKCDGELRRKTNCSQLRKRVSFTVNQSHHLCSVSCIPKRDSNHTCQTKWITLNVMDDVTSLLTETTSATQTSNYITTKYKSSSVRIPTSVSSPLSSSSPSEPDTTTVNRRYNPLSPRSVSESTFGGTTMITGTSITTPATSLPIYSGNSVSSNLMTTAVSQTTKLLSRISTKVENNICENSLSSACTCGETTSAGNDVGNTMPIPKFSNKTLIIVISCIVLVFAIIIVILCVHITFYKIGIRSCNDKEEWVNPIYESADNGAQLPIIIPDGGNPYDTVNSPRQVTDL</sequence>
<comment type="caution">
    <text evidence="4">The sequence shown here is derived from an EMBL/GenBank/DDBJ whole genome shotgun (WGS) entry which is preliminary data.</text>
</comment>
<name>A0A9Q1BRY1_HOLLE</name>
<keyword evidence="5" id="KW-1185">Reference proteome</keyword>
<accession>A0A9Q1BRY1</accession>
<dbReference type="SUPFAM" id="SSF48726">
    <property type="entry name" value="Immunoglobulin"/>
    <property type="match status" value="1"/>
</dbReference>
<evidence type="ECO:0000313" key="4">
    <source>
        <dbReference type="EMBL" id="KAJ8031474.1"/>
    </source>
</evidence>
<dbReference type="AlphaFoldDB" id="A0A9Q1BRY1"/>
<organism evidence="4 5">
    <name type="scientific">Holothuria leucospilota</name>
    <name type="common">Black long sea cucumber</name>
    <name type="synonym">Mertensiothuria leucospilota</name>
    <dbReference type="NCBI Taxonomy" id="206669"/>
    <lineage>
        <taxon>Eukaryota</taxon>
        <taxon>Metazoa</taxon>
        <taxon>Echinodermata</taxon>
        <taxon>Eleutherozoa</taxon>
        <taxon>Echinozoa</taxon>
        <taxon>Holothuroidea</taxon>
        <taxon>Aspidochirotacea</taxon>
        <taxon>Aspidochirotida</taxon>
        <taxon>Holothuriidae</taxon>
        <taxon>Holothuria</taxon>
    </lineage>
</organism>
<dbReference type="Proteomes" id="UP001152320">
    <property type="component" value="Chromosome 12"/>
</dbReference>
<feature type="signal peptide" evidence="3">
    <location>
        <begin position="1"/>
        <end position="21"/>
    </location>
</feature>
<keyword evidence="2" id="KW-0472">Membrane</keyword>
<feature type="region of interest" description="Disordered" evidence="1">
    <location>
        <begin position="248"/>
        <end position="289"/>
    </location>
</feature>
<keyword evidence="2" id="KW-0812">Transmembrane</keyword>
<evidence type="ECO:0000256" key="1">
    <source>
        <dbReference type="SAM" id="MobiDB-lite"/>
    </source>
</evidence>
<keyword evidence="2" id="KW-1133">Transmembrane helix</keyword>
<evidence type="ECO:0000256" key="3">
    <source>
        <dbReference type="SAM" id="SignalP"/>
    </source>
</evidence>
<dbReference type="EMBL" id="JAIZAY010000012">
    <property type="protein sequence ID" value="KAJ8031474.1"/>
    <property type="molecule type" value="Genomic_DNA"/>
</dbReference>
<evidence type="ECO:0000256" key="2">
    <source>
        <dbReference type="SAM" id="Phobius"/>
    </source>
</evidence>
<protein>
    <submittedName>
        <fullName evidence="4">Uncharacterized protein</fullName>
    </submittedName>
</protein>